<dbReference type="GO" id="GO:0044547">
    <property type="term" value="F:DNA topoisomerase binding"/>
    <property type="evidence" value="ECO:0007669"/>
    <property type="project" value="TreeGrafter"/>
</dbReference>
<evidence type="ECO:0000313" key="3">
    <source>
        <dbReference type="Proteomes" id="UP000326062"/>
    </source>
</evidence>
<dbReference type="AlphaFoldDB" id="A0A5J5MJN0"/>
<dbReference type="GO" id="GO:0042800">
    <property type="term" value="F:histone H3K4 methyltransferase activity"/>
    <property type="evidence" value="ECO:0007669"/>
    <property type="project" value="TreeGrafter"/>
</dbReference>
<organism evidence="2 3">
    <name type="scientific">Muntiacus reevesi</name>
    <name type="common">Reeves' muntjac</name>
    <name type="synonym">Cervus reevesi</name>
    <dbReference type="NCBI Taxonomy" id="9886"/>
    <lineage>
        <taxon>Eukaryota</taxon>
        <taxon>Metazoa</taxon>
        <taxon>Chordata</taxon>
        <taxon>Craniata</taxon>
        <taxon>Vertebrata</taxon>
        <taxon>Euteleostomi</taxon>
        <taxon>Mammalia</taxon>
        <taxon>Eutheria</taxon>
        <taxon>Laurasiatheria</taxon>
        <taxon>Artiodactyla</taxon>
        <taxon>Ruminantia</taxon>
        <taxon>Pecora</taxon>
        <taxon>Cervidae</taxon>
        <taxon>Muntiacinae</taxon>
        <taxon>Muntiacus</taxon>
    </lineage>
</organism>
<dbReference type="GO" id="GO:0031297">
    <property type="term" value="P:replication fork processing"/>
    <property type="evidence" value="ECO:0007669"/>
    <property type="project" value="TreeGrafter"/>
</dbReference>
<name>A0A5J5MJN0_MUNRE</name>
<dbReference type="EMBL" id="VCEB01000003">
    <property type="protein sequence ID" value="KAB0379777.1"/>
    <property type="molecule type" value="Genomic_DNA"/>
</dbReference>
<dbReference type="GO" id="GO:0006303">
    <property type="term" value="P:double-strand break repair via nonhomologous end joining"/>
    <property type="evidence" value="ECO:0007669"/>
    <property type="project" value="TreeGrafter"/>
</dbReference>
<dbReference type="GO" id="GO:0003690">
    <property type="term" value="F:double-stranded DNA binding"/>
    <property type="evidence" value="ECO:0007669"/>
    <property type="project" value="TreeGrafter"/>
</dbReference>
<dbReference type="InterPro" id="IPR036388">
    <property type="entry name" value="WH-like_DNA-bd_sf"/>
</dbReference>
<sequence length="147" mass="17377">MMLDKKKIQVIFLFEFKMDREAAEITHNINKAFDPGTANEHTVRWWLKKFCKGDESFEDEECSGWPWEVDYNQLRAIIESDPLTTAGEVARELSVDHSTVFQHLKQTGKVQNLDKWELHELTTTTKILHFEDRSVTCKEKWIVYNNQ</sequence>
<accession>A0A5J5MJN0</accession>
<dbReference type="PANTHER" id="PTHR46060:SF2">
    <property type="entry name" value="HISTONE-LYSINE N-METHYLTRANSFERASE SETMAR"/>
    <property type="match status" value="1"/>
</dbReference>
<feature type="domain" description="Mos1 transposase HTH" evidence="1">
    <location>
        <begin position="5"/>
        <end position="54"/>
    </location>
</feature>
<dbReference type="GO" id="GO:0005634">
    <property type="term" value="C:nucleus"/>
    <property type="evidence" value="ECO:0007669"/>
    <property type="project" value="TreeGrafter"/>
</dbReference>
<gene>
    <name evidence="2" type="ORF">FD755_007561</name>
</gene>
<dbReference type="GO" id="GO:0046975">
    <property type="term" value="F:histone H3K36 methyltransferase activity"/>
    <property type="evidence" value="ECO:0007669"/>
    <property type="project" value="TreeGrafter"/>
</dbReference>
<dbReference type="GO" id="GO:0003697">
    <property type="term" value="F:single-stranded DNA binding"/>
    <property type="evidence" value="ECO:0007669"/>
    <property type="project" value="TreeGrafter"/>
</dbReference>
<dbReference type="GO" id="GO:0015074">
    <property type="term" value="P:DNA integration"/>
    <property type="evidence" value="ECO:0007669"/>
    <property type="project" value="TreeGrafter"/>
</dbReference>
<dbReference type="Gene3D" id="1.10.10.1450">
    <property type="match status" value="1"/>
</dbReference>
<reference evidence="2 3" key="1">
    <citation type="submission" date="2019-06" db="EMBL/GenBank/DDBJ databases">
        <title>Discovery of a novel chromosome fission-fusion reversal in muntjac.</title>
        <authorList>
            <person name="Mudd A.B."/>
            <person name="Bredeson J.V."/>
            <person name="Baum R."/>
            <person name="Hockemeyer D."/>
            <person name="Rokhsar D.S."/>
        </authorList>
    </citation>
    <scope>NUCLEOTIDE SEQUENCE [LARGE SCALE GENOMIC DNA]</scope>
    <source>
        <strain evidence="2">UCam_UCB_Mr</strain>
        <tissue evidence="2">Fibroblast cell line</tissue>
    </source>
</reference>
<comment type="caution">
    <text evidence="2">The sequence shown here is derived from an EMBL/GenBank/DDBJ whole genome shotgun (WGS) entry which is preliminary data.</text>
</comment>
<evidence type="ECO:0000259" key="1">
    <source>
        <dbReference type="Pfam" id="PF17906"/>
    </source>
</evidence>
<dbReference type="GO" id="GO:0044774">
    <property type="term" value="P:mitotic DNA integrity checkpoint signaling"/>
    <property type="evidence" value="ECO:0007669"/>
    <property type="project" value="TreeGrafter"/>
</dbReference>
<dbReference type="GO" id="GO:0035861">
    <property type="term" value="C:site of double-strand break"/>
    <property type="evidence" value="ECO:0007669"/>
    <property type="project" value="TreeGrafter"/>
</dbReference>
<dbReference type="Proteomes" id="UP000326062">
    <property type="component" value="Chromosome 3"/>
</dbReference>
<dbReference type="InterPro" id="IPR052709">
    <property type="entry name" value="Transposase-MT_Hybrid"/>
</dbReference>
<dbReference type="GO" id="GO:0000729">
    <property type="term" value="P:DNA double-strand break processing"/>
    <property type="evidence" value="ECO:0007669"/>
    <property type="project" value="TreeGrafter"/>
</dbReference>
<protein>
    <recommendedName>
        <fullName evidence="1">Mos1 transposase HTH domain-containing protein</fullName>
    </recommendedName>
</protein>
<dbReference type="InterPro" id="IPR041426">
    <property type="entry name" value="Mos1_HTH"/>
</dbReference>
<proteinExistence type="predicted"/>
<dbReference type="GO" id="GO:0000014">
    <property type="term" value="F:single-stranded DNA endodeoxyribonuclease activity"/>
    <property type="evidence" value="ECO:0007669"/>
    <property type="project" value="TreeGrafter"/>
</dbReference>
<dbReference type="Pfam" id="PF17906">
    <property type="entry name" value="HTH_48"/>
    <property type="match status" value="1"/>
</dbReference>
<dbReference type="PANTHER" id="PTHR46060">
    <property type="entry name" value="MARINER MOS1 TRANSPOSASE-LIKE PROTEIN"/>
    <property type="match status" value="1"/>
</dbReference>
<dbReference type="GO" id="GO:0000793">
    <property type="term" value="C:condensed chromosome"/>
    <property type="evidence" value="ECO:0007669"/>
    <property type="project" value="TreeGrafter"/>
</dbReference>
<evidence type="ECO:0000313" key="2">
    <source>
        <dbReference type="EMBL" id="KAB0379777.1"/>
    </source>
</evidence>
<keyword evidence="3" id="KW-1185">Reference proteome</keyword>
<dbReference type="Gene3D" id="1.10.10.10">
    <property type="entry name" value="Winged helix-like DNA-binding domain superfamily/Winged helix DNA-binding domain"/>
    <property type="match status" value="1"/>
</dbReference>